<dbReference type="InterPro" id="IPR001633">
    <property type="entry name" value="EAL_dom"/>
</dbReference>
<dbReference type="PROSITE" id="PS50883">
    <property type="entry name" value="EAL"/>
    <property type="match status" value="1"/>
</dbReference>
<dbReference type="InterPro" id="IPR000644">
    <property type="entry name" value="CBS_dom"/>
</dbReference>
<comment type="caution">
    <text evidence="3">The sequence shown here is derived from an EMBL/GenBank/DDBJ whole genome shotgun (WGS) entry which is preliminary data.</text>
</comment>
<dbReference type="InterPro" id="IPR000160">
    <property type="entry name" value="GGDEF_dom"/>
</dbReference>
<dbReference type="CDD" id="cd01949">
    <property type="entry name" value="GGDEF"/>
    <property type="match status" value="1"/>
</dbReference>
<dbReference type="CDD" id="cd04598">
    <property type="entry name" value="CBS_pair_GGDEF_EAL"/>
    <property type="match status" value="1"/>
</dbReference>
<keyword evidence="4" id="KW-1185">Reference proteome</keyword>
<dbReference type="SMART" id="SM00052">
    <property type="entry name" value="EAL"/>
    <property type="match status" value="1"/>
</dbReference>
<dbReference type="PANTHER" id="PTHR33121:SF76">
    <property type="entry name" value="SIGNALING PROTEIN"/>
    <property type="match status" value="1"/>
</dbReference>
<dbReference type="InterPro" id="IPR035919">
    <property type="entry name" value="EAL_sf"/>
</dbReference>
<dbReference type="Proteomes" id="UP000295063">
    <property type="component" value="Unassembled WGS sequence"/>
</dbReference>
<dbReference type="PROSITE" id="PS50887">
    <property type="entry name" value="GGDEF"/>
    <property type="match status" value="1"/>
</dbReference>
<dbReference type="InterPro" id="IPR029787">
    <property type="entry name" value="Nucleotide_cyclase"/>
</dbReference>
<dbReference type="Pfam" id="PF00563">
    <property type="entry name" value="EAL"/>
    <property type="match status" value="1"/>
</dbReference>
<dbReference type="Gene3D" id="3.30.70.270">
    <property type="match status" value="1"/>
</dbReference>
<dbReference type="NCBIfam" id="TIGR00254">
    <property type="entry name" value="GGDEF"/>
    <property type="match status" value="1"/>
</dbReference>
<dbReference type="InterPro" id="IPR050706">
    <property type="entry name" value="Cyclic-di-GMP_PDE-like"/>
</dbReference>
<evidence type="ECO:0000313" key="4">
    <source>
        <dbReference type="Proteomes" id="UP000295063"/>
    </source>
</evidence>
<dbReference type="SUPFAM" id="SSF54631">
    <property type="entry name" value="CBS-domain pair"/>
    <property type="match status" value="1"/>
</dbReference>
<dbReference type="SMART" id="SM00267">
    <property type="entry name" value="GGDEF"/>
    <property type="match status" value="1"/>
</dbReference>
<dbReference type="CDD" id="cd01948">
    <property type="entry name" value="EAL"/>
    <property type="match status" value="1"/>
</dbReference>
<dbReference type="Pfam" id="PF00571">
    <property type="entry name" value="CBS"/>
    <property type="match status" value="1"/>
</dbReference>
<evidence type="ECO:0000259" key="1">
    <source>
        <dbReference type="PROSITE" id="PS50883"/>
    </source>
</evidence>
<name>A0A4R1Q3C4_9FIRM</name>
<proteinExistence type="predicted"/>
<evidence type="ECO:0000313" key="3">
    <source>
        <dbReference type="EMBL" id="TCL38330.1"/>
    </source>
</evidence>
<evidence type="ECO:0000259" key="2">
    <source>
        <dbReference type="PROSITE" id="PS50887"/>
    </source>
</evidence>
<sequence>MFSLWAEMTNVFLANDAEQGATEPANPLLLELQNIIEHKQIEAVFQPIVSLTDGSVLGYEALSRGPKTSALHRPDRLFQAAAEFNLVWELEYLCRTKALERAQQVISRNLIFINVDPKIFYDSRFQKGYTKELIAQLSADVSNVIFEITEKTAIEDYTNFRKALENYKSQGYKIAIDDTGSGYSGLRLLAQSYPHFIKVDMELIRDIDKDNVKQAMLKALHDFSLVTNSQIIAEGIETVNELTTLISLGIPYGQGFFLGEPSPDFTTVSTEVQQHVKAKYEQRKRQHFQTTLNIPIGELARDDKPFAPTIHGGRLLEYFNNQPSLLAVPIVQEGRPVGLMMKSKFLGRLATQYGVAVYMNRPISLLMDKHPLIVDYHTSLEQVAKSAVAREDDSIYDYIIITKDNRYYGMTTVKHLLEATTQIEITRAKHANPLTGLPGNVIIERELERIVQSDQPFAVLYFDLDNFKAYNDAYGFENGDRVLAMTAQVIQNTLYELGYEESFLGHIGGDDFVGIVCTDNVAVLCQELISRFDCRIRNFYNDADRTQGYIISRNRHGTEETFPLISISIAVVTSSSGCCRNTGDIAEAAALLKKKCKLVWHSSFLIDHPA</sequence>
<organism evidence="3 4">
    <name type="scientific">Anaerospora hongkongensis</name>
    <dbReference type="NCBI Taxonomy" id="244830"/>
    <lineage>
        <taxon>Bacteria</taxon>
        <taxon>Bacillati</taxon>
        <taxon>Bacillota</taxon>
        <taxon>Negativicutes</taxon>
        <taxon>Selenomonadales</taxon>
        <taxon>Sporomusaceae</taxon>
        <taxon>Anaerospora</taxon>
    </lineage>
</organism>
<protein>
    <submittedName>
        <fullName evidence="3">Diguanylate cyclase (GGDEF)-like protein</fullName>
    </submittedName>
</protein>
<dbReference type="AlphaFoldDB" id="A0A4R1Q3C4"/>
<dbReference type="InterPro" id="IPR043128">
    <property type="entry name" value="Rev_trsase/Diguanyl_cyclase"/>
</dbReference>
<dbReference type="InterPro" id="IPR046342">
    <property type="entry name" value="CBS_dom_sf"/>
</dbReference>
<dbReference type="Gene3D" id="3.20.20.450">
    <property type="entry name" value="EAL domain"/>
    <property type="match status" value="1"/>
</dbReference>
<dbReference type="Pfam" id="PF00990">
    <property type="entry name" value="GGDEF"/>
    <property type="match status" value="1"/>
</dbReference>
<dbReference type="PANTHER" id="PTHR33121">
    <property type="entry name" value="CYCLIC DI-GMP PHOSPHODIESTERASE PDEF"/>
    <property type="match status" value="1"/>
</dbReference>
<dbReference type="EMBL" id="SLUI01000004">
    <property type="protein sequence ID" value="TCL38330.1"/>
    <property type="molecule type" value="Genomic_DNA"/>
</dbReference>
<dbReference type="SUPFAM" id="SSF141868">
    <property type="entry name" value="EAL domain-like"/>
    <property type="match status" value="1"/>
</dbReference>
<reference evidence="3 4" key="1">
    <citation type="submission" date="2019-03" db="EMBL/GenBank/DDBJ databases">
        <title>Genomic Encyclopedia of Type Strains, Phase IV (KMG-IV): sequencing the most valuable type-strain genomes for metagenomic binning, comparative biology and taxonomic classification.</title>
        <authorList>
            <person name="Goeker M."/>
        </authorList>
    </citation>
    <scope>NUCLEOTIDE SEQUENCE [LARGE SCALE GENOMIC DNA]</scope>
    <source>
        <strain evidence="3 4">DSM 15969</strain>
    </source>
</reference>
<feature type="domain" description="EAL" evidence="1">
    <location>
        <begin position="25"/>
        <end position="275"/>
    </location>
</feature>
<dbReference type="SUPFAM" id="SSF55073">
    <property type="entry name" value="Nucleotide cyclase"/>
    <property type="match status" value="1"/>
</dbReference>
<feature type="domain" description="GGDEF" evidence="2">
    <location>
        <begin position="455"/>
        <end position="609"/>
    </location>
</feature>
<gene>
    <name evidence="3" type="ORF">EV210_104314</name>
</gene>
<accession>A0A4R1Q3C4</accession>
<dbReference type="GO" id="GO:0071111">
    <property type="term" value="F:cyclic-guanylate-specific phosphodiesterase activity"/>
    <property type="evidence" value="ECO:0007669"/>
    <property type="project" value="InterPro"/>
</dbReference>
<dbReference type="RefSeq" id="WP_243650471.1">
    <property type="nucleotide sequence ID" value="NZ_SLUI01000004.1"/>
</dbReference>